<gene>
    <name evidence="2" type="ORF">Pmani_004192</name>
</gene>
<feature type="region of interest" description="Disordered" evidence="1">
    <location>
        <begin position="39"/>
        <end position="80"/>
    </location>
</feature>
<feature type="compositionally biased region" description="Polar residues" evidence="1">
    <location>
        <begin position="50"/>
        <end position="61"/>
    </location>
</feature>
<evidence type="ECO:0000313" key="2">
    <source>
        <dbReference type="EMBL" id="KAK4325233.1"/>
    </source>
</evidence>
<proteinExistence type="predicted"/>
<comment type="caution">
    <text evidence="2">The sequence shown here is derived from an EMBL/GenBank/DDBJ whole genome shotgun (WGS) entry which is preliminary data.</text>
</comment>
<reference evidence="2" key="1">
    <citation type="submission" date="2023-11" db="EMBL/GenBank/DDBJ databases">
        <title>Genome assemblies of two species of porcelain crab, Petrolisthes cinctipes and Petrolisthes manimaculis (Anomura: Porcellanidae).</title>
        <authorList>
            <person name="Angst P."/>
        </authorList>
    </citation>
    <scope>NUCLEOTIDE SEQUENCE</scope>
    <source>
        <strain evidence="2">PB745_02</strain>
        <tissue evidence="2">Gill</tissue>
    </source>
</reference>
<name>A0AAE1UHR6_9EUCA</name>
<accession>A0AAE1UHR6</accession>
<protein>
    <submittedName>
        <fullName evidence="2">Uncharacterized protein</fullName>
    </submittedName>
</protein>
<evidence type="ECO:0000313" key="3">
    <source>
        <dbReference type="Proteomes" id="UP001292094"/>
    </source>
</evidence>
<organism evidence="2 3">
    <name type="scientific">Petrolisthes manimaculis</name>
    <dbReference type="NCBI Taxonomy" id="1843537"/>
    <lineage>
        <taxon>Eukaryota</taxon>
        <taxon>Metazoa</taxon>
        <taxon>Ecdysozoa</taxon>
        <taxon>Arthropoda</taxon>
        <taxon>Crustacea</taxon>
        <taxon>Multicrustacea</taxon>
        <taxon>Malacostraca</taxon>
        <taxon>Eumalacostraca</taxon>
        <taxon>Eucarida</taxon>
        <taxon>Decapoda</taxon>
        <taxon>Pleocyemata</taxon>
        <taxon>Anomura</taxon>
        <taxon>Galatheoidea</taxon>
        <taxon>Porcellanidae</taxon>
        <taxon>Petrolisthes</taxon>
    </lineage>
</organism>
<dbReference type="AlphaFoldDB" id="A0AAE1UHR6"/>
<evidence type="ECO:0000256" key="1">
    <source>
        <dbReference type="SAM" id="MobiDB-lite"/>
    </source>
</evidence>
<dbReference type="EMBL" id="JAWZYT010000293">
    <property type="protein sequence ID" value="KAK4325233.1"/>
    <property type="molecule type" value="Genomic_DNA"/>
</dbReference>
<sequence>MEVDGEVEEGGEVEVDGGVEAGGEVEVDSEGVVVVVVGNAPLPRRKSEPRNQSLPPQSRSPSVVARQPTVRSKSPVVEIQ</sequence>
<feature type="region of interest" description="Disordered" evidence="1">
    <location>
        <begin position="1"/>
        <end position="24"/>
    </location>
</feature>
<dbReference type="Proteomes" id="UP001292094">
    <property type="component" value="Unassembled WGS sequence"/>
</dbReference>
<keyword evidence="3" id="KW-1185">Reference proteome</keyword>